<dbReference type="Proteomes" id="UP000596063">
    <property type="component" value="Chromosome"/>
</dbReference>
<accession>A0A7T4R3S6</accession>
<evidence type="ECO:0000313" key="3">
    <source>
        <dbReference type="EMBL" id="QQD19787.1"/>
    </source>
</evidence>
<dbReference type="InterPro" id="IPR006976">
    <property type="entry name" value="VanZ-like"/>
</dbReference>
<evidence type="ECO:0000256" key="1">
    <source>
        <dbReference type="SAM" id="Phobius"/>
    </source>
</evidence>
<keyword evidence="1" id="KW-0812">Transmembrane</keyword>
<protein>
    <submittedName>
        <fullName evidence="3">VanZ family protein</fullName>
    </submittedName>
</protein>
<dbReference type="RefSeq" id="WP_198571271.1">
    <property type="nucleotide sequence ID" value="NZ_CP066167.1"/>
</dbReference>
<dbReference type="EMBL" id="CP066167">
    <property type="protein sequence ID" value="QQD19787.1"/>
    <property type="molecule type" value="Genomic_DNA"/>
</dbReference>
<keyword evidence="1" id="KW-0472">Membrane</keyword>
<evidence type="ECO:0000259" key="2">
    <source>
        <dbReference type="Pfam" id="PF04892"/>
    </source>
</evidence>
<gene>
    <name evidence="3" type="ORF">I6N98_08085</name>
</gene>
<name>A0A7T4R3S6_9GAMM</name>
<dbReference type="NCBIfam" id="NF037970">
    <property type="entry name" value="vanZ_1"/>
    <property type="match status" value="1"/>
</dbReference>
<evidence type="ECO:0000313" key="4">
    <source>
        <dbReference type="Proteomes" id="UP000596063"/>
    </source>
</evidence>
<dbReference type="PANTHER" id="PTHR28008">
    <property type="entry name" value="DOMAIN PROTEIN, PUTATIVE (AFU_ORTHOLOGUE AFUA_3G10980)-RELATED"/>
    <property type="match status" value="1"/>
</dbReference>
<feature type="transmembrane region" description="Helical" evidence="1">
    <location>
        <begin position="95"/>
        <end position="115"/>
    </location>
</feature>
<organism evidence="3 4">
    <name type="scientific">Spongiibacter nanhainus</name>
    <dbReference type="NCBI Taxonomy" id="2794344"/>
    <lineage>
        <taxon>Bacteria</taxon>
        <taxon>Pseudomonadati</taxon>
        <taxon>Pseudomonadota</taxon>
        <taxon>Gammaproteobacteria</taxon>
        <taxon>Cellvibrionales</taxon>
        <taxon>Spongiibacteraceae</taxon>
        <taxon>Spongiibacter</taxon>
    </lineage>
</organism>
<proteinExistence type="predicted"/>
<keyword evidence="4" id="KW-1185">Reference proteome</keyword>
<dbReference type="PANTHER" id="PTHR28008:SF1">
    <property type="entry name" value="DOMAIN PROTEIN, PUTATIVE (AFU_ORTHOLOGUE AFUA_3G10980)-RELATED"/>
    <property type="match status" value="1"/>
</dbReference>
<feature type="transmembrane region" description="Helical" evidence="1">
    <location>
        <begin position="39"/>
        <end position="57"/>
    </location>
</feature>
<feature type="domain" description="VanZ-like" evidence="2">
    <location>
        <begin position="41"/>
        <end position="109"/>
    </location>
</feature>
<dbReference type="AlphaFoldDB" id="A0A7T4R3S6"/>
<keyword evidence="1" id="KW-1133">Transmembrane helix</keyword>
<reference evidence="3 4" key="1">
    <citation type="submission" date="2020-12" db="EMBL/GenBank/DDBJ databases">
        <authorList>
            <person name="Shan Y."/>
        </authorList>
    </citation>
    <scope>NUCLEOTIDE SEQUENCE [LARGE SCALE GENOMIC DNA]</scope>
    <source>
        <strain evidence="4">csc3.9</strain>
    </source>
</reference>
<dbReference type="KEGG" id="snan:I6N98_08085"/>
<feature type="transmembrane region" description="Helical" evidence="1">
    <location>
        <begin position="64"/>
        <end position="83"/>
    </location>
</feature>
<sequence>MTLKRWQRVSLLLIYAALIAALSLVPAGSSPIPLSIWDKFQHFGAYFLLMALAYPLTNSMRWRLIGAVLVIAYSGLLEVAQRLAPGRVASPQDLLANSLGVICAFAIMASVSLWLRHRGKQNKAK</sequence>
<dbReference type="Pfam" id="PF04892">
    <property type="entry name" value="VanZ"/>
    <property type="match status" value="1"/>
</dbReference>